<dbReference type="SUPFAM" id="SSF48208">
    <property type="entry name" value="Six-hairpin glycosidases"/>
    <property type="match status" value="1"/>
</dbReference>
<evidence type="ECO:0000313" key="3">
    <source>
        <dbReference type="EMBL" id="GHO93916.1"/>
    </source>
</evidence>
<dbReference type="Gene3D" id="2.60.120.260">
    <property type="entry name" value="Galactose-binding domain-like"/>
    <property type="match status" value="1"/>
</dbReference>
<feature type="region of interest" description="Disordered" evidence="1">
    <location>
        <begin position="375"/>
        <end position="395"/>
    </location>
</feature>
<keyword evidence="4" id="KW-1185">Reference proteome</keyword>
<dbReference type="PANTHER" id="PTHR47791">
    <property type="entry name" value="MEIOTICALLY UP-REGULATED GENE 191 PROTEIN"/>
    <property type="match status" value="1"/>
</dbReference>
<dbReference type="InterPro" id="IPR008979">
    <property type="entry name" value="Galactose-bd-like_sf"/>
</dbReference>
<dbReference type="PANTHER" id="PTHR47791:SF1">
    <property type="entry name" value="ENDO MANNANASE, GH76 FAMILY (EUROFUNG)"/>
    <property type="match status" value="1"/>
</dbReference>
<evidence type="ECO:0000256" key="1">
    <source>
        <dbReference type="SAM" id="MobiDB-lite"/>
    </source>
</evidence>
<reference evidence="3" key="1">
    <citation type="submission" date="2020-10" db="EMBL/GenBank/DDBJ databases">
        <title>Taxonomic study of unclassified bacteria belonging to the class Ktedonobacteria.</title>
        <authorList>
            <person name="Yabe S."/>
            <person name="Wang C.M."/>
            <person name="Zheng Y."/>
            <person name="Sakai Y."/>
            <person name="Cavaletti L."/>
            <person name="Monciardini P."/>
            <person name="Donadio S."/>
        </authorList>
    </citation>
    <scope>NUCLEOTIDE SEQUENCE</scope>
    <source>
        <strain evidence="3">ID150040</strain>
    </source>
</reference>
<dbReference type="InterPro" id="IPR005198">
    <property type="entry name" value="Glyco_hydro_76"/>
</dbReference>
<feature type="domain" description="F5/8 type C" evidence="2">
    <location>
        <begin position="355"/>
        <end position="502"/>
    </location>
</feature>
<protein>
    <recommendedName>
        <fullName evidence="2">F5/8 type C domain-containing protein</fullName>
    </recommendedName>
</protein>
<evidence type="ECO:0000259" key="2">
    <source>
        <dbReference type="PROSITE" id="PS50022"/>
    </source>
</evidence>
<gene>
    <name evidence="3" type="ORF">KSF_039640</name>
</gene>
<accession>A0A8J3IP33</accession>
<organism evidence="3 4">
    <name type="scientific">Reticulibacter mediterranei</name>
    <dbReference type="NCBI Taxonomy" id="2778369"/>
    <lineage>
        <taxon>Bacteria</taxon>
        <taxon>Bacillati</taxon>
        <taxon>Chloroflexota</taxon>
        <taxon>Ktedonobacteria</taxon>
        <taxon>Ktedonobacterales</taxon>
        <taxon>Reticulibacteraceae</taxon>
        <taxon>Reticulibacter</taxon>
    </lineage>
</organism>
<dbReference type="Pfam" id="PF03663">
    <property type="entry name" value="Glyco_hydro_76"/>
    <property type="match status" value="1"/>
</dbReference>
<dbReference type="Proteomes" id="UP000597444">
    <property type="component" value="Unassembled WGS sequence"/>
</dbReference>
<dbReference type="SUPFAM" id="SSF49785">
    <property type="entry name" value="Galactose-binding domain-like"/>
    <property type="match status" value="1"/>
</dbReference>
<evidence type="ECO:0000313" key="4">
    <source>
        <dbReference type="Proteomes" id="UP000597444"/>
    </source>
</evidence>
<dbReference type="RefSeq" id="WP_220204684.1">
    <property type="nucleotide sequence ID" value="NZ_BNJK01000001.1"/>
</dbReference>
<dbReference type="AlphaFoldDB" id="A0A8J3IP33"/>
<feature type="compositionally biased region" description="Polar residues" evidence="1">
    <location>
        <begin position="375"/>
        <end position="385"/>
    </location>
</feature>
<comment type="caution">
    <text evidence="3">The sequence shown here is derived from an EMBL/GenBank/DDBJ whole genome shotgun (WGS) entry which is preliminary data.</text>
</comment>
<proteinExistence type="predicted"/>
<dbReference type="InterPro" id="IPR000421">
    <property type="entry name" value="FA58C"/>
</dbReference>
<dbReference type="Gene3D" id="1.50.10.20">
    <property type="match status" value="1"/>
</dbReference>
<dbReference type="PROSITE" id="PS50022">
    <property type="entry name" value="FA58C_3"/>
    <property type="match status" value="1"/>
</dbReference>
<dbReference type="GO" id="GO:0005975">
    <property type="term" value="P:carbohydrate metabolic process"/>
    <property type="evidence" value="ECO:0007669"/>
    <property type="project" value="InterPro"/>
</dbReference>
<dbReference type="Pfam" id="PF22633">
    <property type="entry name" value="F5_F8_type_C_2"/>
    <property type="match status" value="1"/>
</dbReference>
<dbReference type="InterPro" id="IPR008928">
    <property type="entry name" value="6-hairpin_glycosidase_sf"/>
</dbReference>
<dbReference type="InterPro" id="IPR053169">
    <property type="entry name" value="MUG_Protein"/>
</dbReference>
<sequence>MFLHAQRWSKPGRLICALLVNLVLFGIPFMSSTTHAAGSYRAYADAAAATLQRWYNSSNGQFNTTGWWNSANALGAIIDYSARTSSTAYTGDISTSYNTNASGNFLNDYYDDEGWWALTWVKAYDLTNDSRYLTMAKTIFNDMKGGWDTTCGGGIWWSKARSYKNAIPNELFLALATSLHQRTPGDSGSGSYLDWSNQEWNWFNNSGMINSSSLINDGLDSSCHNNGQTTWTYNQGVILAGLSDLYKITGTSSYLSKAEAIANAATSTLINANGILKEPCETSCNGDASQFKGIFMRNLYYLYQTDSKQAYRDFITRNVDSIWANDRNSSNQLGLQWYGPFDSADASRQSSALDAINAAIPFSSANLALNKPASADSTCSSSETPNKAVDGSITNNSKWCSGGTSGKYWLRVDLQSSMSIARFTIQHAGAGGENMAWNTRDFNIQVSSDGTNWTTVVTVTGNTSNTTTHTISARTARYVQLNITNPQSSTQTVAARIYELGVYSS</sequence>
<dbReference type="EMBL" id="BNJK01000001">
    <property type="protein sequence ID" value="GHO93916.1"/>
    <property type="molecule type" value="Genomic_DNA"/>
</dbReference>
<name>A0A8J3IP33_9CHLR</name>